<keyword evidence="7 10" id="KW-0539">Nucleus</keyword>
<comment type="subcellular location">
    <subcellularLocation>
        <location evidence="1 10">Cytoplasm</location>
    </subcellularLocation>
    <subcellularLocation>
        <location evidence="10">Nucleus</location>
    </subcellularLocation>
    <text evidence="10">Shuttles between the nucleus and the cytoplasm.</text>
</comment>
<evidence type="ECO:0000313" key="14">
    <source>
        <dbReference type="Proteomes" id="UP001165289"/>
    </source>
</evidence>
<keyword evidence="6 10" id="KW-0694">RNA-binding</keyword>
<keyword evidence="14" id="KW-1185">Reference proteome</keyword>
<dbReference type="GO" id="GO:0071528">
    <property type="term" value="P:tRNA re-export from nucleus"/>
    <property type="evidence" value="ECO:0007669"/>
    <property type="project" value="UniProtKB-UniRule"/>
</dbReference>
<sequence>MDPNLSSLLSSPDTSNQSQVLIYFNQLLTAPNGWMLCADTIKESNTYDQHVIFFCLRILEEFSKTRYSQESADNKLFFRKLLLSWLEQSSSPQPSFILNKKCQIFIHVFLQDYPDYWPSFFSDILSYLTSYSHEPTQLYLHILLYMNDEVMDKSIPRSLEDQQRANLIKDNMREGCISQLVESWIQILIDSTSFTPETLCTTLRVVGLYTQWIDLPYIINSRFLDIFLQLLGKEETRISVVETFQGIVNKGMERSSKLKLIEMLTELLIRAGVFQTNNSDTDFDLDFELSKFLNLTGSQLVTACQSAVKENNQPTAAHPFLTSLHRVFSYICTMLQSEDDGVSENILPCVISYVSLFKSHRELLVEESYRNVMTLLLICFEKLKFDESHDFANEGENEVLFLDYRRELRVLFSTISLLLPQLVLSEVDKLLSHVIDRLTVLQYMDVEVVLYLIYLSDESIPWKHPQLGDELSNTWNMILNRLLDSSLALYPHEAVSYQFLENLVRFVPFIKANTGYLPLVLSSFLDERGVKNSNPRVRSRACFLLTRFLKDFKLSLKDISLDLLNGVLQVFDGGLIRDSQLGVEDLRFLYESAGTLIMFSSTPQGDKGSLIQSLLTPILDQFTLTFNTLHTQLLQLPQNHVPVPAGIVDLSRTLCNLMRLASFASKCVSSQQVAEETGCSHVFLHLLEHFSKILAIPMQQDTLQEGFRPFLHRMVIILGAEFLPFLPELLTRLLHVPTQTGPQECCILLNQIVAAHPNRTGPHLEQLLSPCITSVMTALSSMHKPDYDPNVLFDLVKSYLSLSHTLVHNSTLVEHLIQLPSSSLHSFLSSLIQILLSYSKPILQKQVVSIIKVILVLIDKFPVPLIEFTFQHLLPALFLTPAKRSFDLKDGLTSLLLNDILNASRLIILKDKALATFLTETYLPSLCIQPELTRQYFTLINQNEIDFKTMKNEFVLFYSKLQSLYDL</sequence>
<evidence type="ECO:0000256" key="9">
    <source>
        <dbReference type="ARBA" id="ARBA00032199"/>
    </source>
</evidence>
<evidence type="ECO:0000259" key="12">
    <source>
        <dbReference type="Pfam" id="PF19282"/>
    </source>
</evidence>
<evidence type="ECO:0000259" key="11">
    <source>
        <dbReference type="Pfam" id="PF08389"/>
    </source>
</evidence>
<comment type="similarity">
    <text evidence="10">Belongs to the exportin family.</text>
</comment>
<dbReference type="GO" id="GO:0000049">
    <property type="term" value="F:tRNA binding"/>
    <property type="evidence" value="ECO:0007669"/>
    <property type="project" value="UniProtKB-UniRule"/>
</dbReference>
<protein>
    <recommendedName>
        <fullName evidence="2 10">Exportin-T</fullName>
    </recommendedName>
    <alternativeName>
        <fullName evidence="8 10">Exportin(tRNA)</fullName>
    </alternativeName>
    <alternativeName>
        <fullName evidence="9 10">tRNA exportin</fullName>
    </alternativeName>
</protein>
<feature type="domain" description="Exportin-T C-terminal" evidence="12">
    <location>
        <begin position="323"/>
        <end position="956"/>
    </location>
</feature>
<dbReference type="AlphaFoldDB" id="A0AAV7KMK7"/>
<comment type="function">
    <text evidence="10">tRNA nucleus export receptor which facilitates tRNA translocation across the nuclear pore complex.</text>
</comment>
<evidence type="ECO:0000256" key="10">
    <source>
        <dbReference type="RuleBase" id="RU366037"/>
    </source>
</evidence>
<reference evidence="13 14" key="1">
    <citation type="journal article" date="2023" name="BMC Biol.">
        <title>The compact genome of the sponge Oopsacas minuta (Hexactinellida) is lacking key metazoan core genes.</title>
        <authorList>
            <person name="Santini S."/>
            <person name="Schenkelaars Q."/>
            <person name="Jourda C."/>
            <person name="Duchesne M."/>
            <person name="Belahbib H."/>
            <person name="Rocher C."/>
            <person name="Selva M."/>
            <person name="Riesgo A."/>
            <person name="Vervoort M."/>
            <person name="Leys S.P."/>
            <person name="Kodjabachian L."/>
            <person name="Le Bivic A."/>
            <person name="Borchiellini C."/>
            <person name="Claverie J.M."/>
            <person name="Renard E."/>
        </authorList>
    </citation>
    <scope>NUCLEOTIDE SEQUENCE [LARGE SCALE GENOMIC DNA]</scope>
    <source>
        <strain evidence="13">SPO-2</strain>
    </source>
</reference>
<feature type="domain" description="Exportin-1/Importin-beta-like" evidence="11">
    <location>
        <begin position="94"/>
        <end position="243"/>
    </location>
</feature>
<name>A0AAV7KMK7_9METZ</name>
<dbReference type="InterPro" id="IPR045546">
    <property type="entry name" value="Exportin-T_C"/>
</dbReference>
<evidence type="ECO:0000256" key="3">
    <source>
        <dbReference type="ARBA" id="ARBA00022448"/>
    </source>
</evidence>
<evidence type="ECO:0000256" key="1">
    <source>
        <dbReference type="ARBA" id="ARBA00004496"/>
    </source>
</evidence>
<keyword evidence="3 10" id="KW-0813">Transport</keyword>
<dbReference type="GO" id="GO:0005643">
    <property type="term" value="C:nuclear pore"/>
    <property type="evidence" value="ECO:0007669"/>
    <property type="project" value="TreeGrafter"/>
</dbReference>
<evidence type="ECO:0000256" key="7">
    <source>
        <dbReference type="ARBA" id="ARBA00023242"/>
    </source>
</evidence>
<proteinExistence type="inferred from homology"/>
<dbReference type="Pfam" id="PF19282">
    <property type="entry name" value="Exportin-T"/>
    <property type="match status" value="1"/>
</dbReference>
<evidence type="ECO:0000256" key="4">
    <source>
        <dbReference type="ARBA" id="ARBA00022490"/>
    </source>
</evidence>
<dbReference type="Pfam" id="PF08389">
    <property type="entry name" value="Xpo1"/>
    <property type="match status" value="1"/>
</dbReference>
<dbReference type="InterPro" id="IPR040017">
    <property type="entry name" value="XPOT"/>
</dbReference>
<dbReference type="EMBL" id="JAKMXF010000001">
    <property type="protein sequence ID" value="KAI6662000.1"/>
    <property type="molecule type" value="Genomic_DNA"/>
</dbReference>
<gene>
    <name evidence="13" type="ORF">LOD99_9587</name>
</gene>
<evidence type="ECO:0000256" key="6">
    <source>
        <dbReference type="ARBA" id="ARBA00022884"/>
    </source>
</evidence>
<evidence type="ECO:0000313" key="13">
    <source>
        <dbReference type="EMBL" id="KAI6662000.1"/>
    </source>
</evidence>
<dbReference type="GO" id="GO:0016363">
    <property type="term" value="C:nuclear matrix"/>
    <property type="evidence" value="ECO:0007669"/>
    <property type="project" value="TreeGrafter"/>
</dbReference>
<evidence type="ECO:0000256" key="5">
    <source>
        <dbReference type="ARBA" id="ARBA00022555"/>
    </source>
</evidence>
<dbReference type="InterPro" id="IPR016024">
    <property type="entry name" value="ARM-type_fold"/>
</dbReference>
<dbReference type="GO" id="GO:0005737">
    <property type="term" value="C:cytoplasm"/>
    <property type="evidence" value="ECO:0007669"/>
    <property type="project" value="UniProtKB-SubCell"/>
</dbReference>
<dbReference type="InterPro" id="IPR013598">
    <property type="entry name" value="Exportin-1/Importin-b-like"/>
</dbReference>
<dbReference type="SUPFAM" id="SSF48371">
    <property type="entry name" value="ARM repeat"/>
    <property type="match status" value="1"/>
</dbReference>
<dbReference type="GO" id="GO:0031267">
    <property type="term" value="F:small GTPase binding"/>
    <property type="evidence" value="ECO:0007669"/>
    <property type="project" value="InterPro"/>
</dbReference>
<dbReference type="PANTHER" id="PTHR15952:SF11">
    <property type="entry name" value="EXPORTIN-T"/>
    <property type="match status" value="1"/>
</dbReference>
<dbReference type="PANTHER" id="PTHR15952">
    <property type="entry name" value="EXPORTIN-T/LOS1"/>
    <property type="match status" value="1"/>
</dbReference>
<keyword evidence="4 10" id="KW-0963">Cytoplasm</keyword>
<evidence type="ECO:0000256" key="8">
    <source>
        <dbReference type="ARBA" id="ARBA00029784"/>
    </source>
</evidence>
<evidence type="ECO:0000256" key="2">
    <source>
        <dbReference type="ARBA" id="ARBA00018928"/>
    </source>
</evidence>
<organism evidence="13 14">
    <name type="scientific">Oopsacas minuta</name>
    <dbReference type="NCBI Taxonomy" id="111878"/>
    <lineage>
        <taxon>Eukaryota</taxon>
        <taxon>Metazoa</taxon>
        <taxon>Porifera</taxon>
        <taxon>Hexactinellida</taxon>
        <taxon>Hexasterophora</taxon>
        <taxon>Lyssacinosida</taxon>
        <taxon>Leucopsacidae</taxon>
        <taxon>Oopsacas</taxon>
    </lineage>
</organism>
<dbReference type="InterPro" id="IPR011989">
    <property type="entry name" value="ARM-like"/>
</dbReference>
<dbReference type="Gene3D" id="1.25.10.10">
    <property type="entry name" value="Leucine-rich Repeat Variant"/>
    <property type="match status" value="1"/>
</dbReference>
<dbReference type="Proteomes" id="UP001165289">
    <property type="component" value="Unassembled WGS sequence"/>
</dbReference>
<accession>A0AAV7KMK7</accession>
<comment type="caution">
    <text evidence="13">The sequence shown here is derived from an EMBL/GenBank/DDBJ whole genome shotgun (WGS) entry which is preliminary data.</text>
</comment>
<keyword evidence="5 10" id="KW-0820">tRNA-binding</keyword>